<proteinExistence type="inferred from homology"/>
<dbReference type="EMBL" id="FPBO01000015">
    <property type="protein sequence ID" value="SFU93824.1"/>
    <property type="molecule type" value="Genomic_DNA"/>
</dbReference>
<organism evidence="6 7">
    <name type="scientific">Pseudoduganella namucuonensis</name>
    <dbReference type="NCBI Taxonomy" id="1035707"/>
    <lineage>
        <taxon>Bacteria</taxon>
        <taxon>Pseudomonadati</taxon>
        <taxon>Pseudomonadota</taxon>
        <taxon>Betaproteobacteria</taxon>
        <taxon>Burkholderiales</taxon>
        <taxon>Oxalobacteraceae</taxon>
        <taxon>Telluria group</taxon>
        <taxon>Pseudoduganella</taxon>
    </lineage>
</organism>
<dbReference type="InterPro" id="IPR002139">
    <property type="entry name" value="Ribo/fructo_kinase"/>
</dbReference>
<dbReference type="GO" id="GO:0005829">
    <property type="term" value="C:cytosol"/>
    <property type="evidence" value="ECO:0007669"/>
    <property type="project" value="TreeGrafter"/>
</dbReference>
<feature type="domain" description="Carbohydrate kinase PfkB" evidence="5">
    <location>
        <begin position="17"/>
        <end position="301"/>
    </location>
</feature>
<evidence type="ECO:0000256" key="4">
    <source>
        <dbReference type="RuleBase" id="RU003704"/>
    </source>
</evidence>
<name>A0A1I7K8Q6_9BURK</name>
<dbReference type="GO" id="GO:0006796">
    <property type="term" value="P:phosphate-containing compound metabolic process"/>
    <property type="evidence" value="ECO:0007669"/>
    <property type="project" value="UniProtKB-ARBA"/>
</dbReference>
<dbReference type="Proteomes" id="UP000199391">
    <property type="component" value="Unassembled WGS sequence"/>
</dbReference>
<dbReference type="AlphaFoldDB" id="A0A1I7K8Q6"/>
<dbReference type="SUPFAM" id="SSF53613">
    <property type="entry name" value="Ribokinase-like"/>
    <property type="match status" value="1"/>
</dbReference>
<evidence type="ECO:0000313" key="7">
    <source>
        <dbReference type="Proteomes" id="UP000199391"/>
    </source>
</evidence>
<dbReference type="RefSeq" id="WP_177307279.1">
    <property type="nucleotide sequence ID" value="NZ_FPBO01000015.1"/>
</dbReference>
<dbReference type="InterPro" id="IPR029056">
    <property type="entry name" value="Ribokinase-like"/>
</dbReference>
<keyword evidence="2 4" id="KW-0808">Transferase</keyword>
<evidence type="ECO:0000256" key="1">
    <source>
        <dbReference type="ARBA" id="ARBA00010688"/>
    </source>
</evidence>
<dbReference type="Pfam" id="PF00294">
    <property type="entry name" value="PfkB"/>
    <property type="match status" value="1"/>
</dbReference>
<keyword evidence="7" id="KW-1185">Reference proteome</keyword>
<dbReference type="Gene3D" id="3.40.1190.20">
    <property type="match status" value="1"/>
</dbReference>
<accession>A0A1I7K8Q6</accession>
<evidence type="ECO:0000313" key="6">
    <source>
        <dbReference type="EMBL" id="SFU93824.1"/>
    </source>
</evidence>
<dbReference type="PANTHER" id="PTHR10584:SF157">
    <property type="entry name" value="SULFOFRUCTOSE KINASE"/>
    <property type="match status" value="1"/>
</dbReference>
<comment type="similarity">
    <text evidence="1 4">Belongs to the carbohydrate kinase PfkB family.</text>
</comment>
<dbReference type="PRINTS" id="PR00990">
    <property type="entry name" value="RIBOKINASE"/>
</dbReference>
<evidence type="ECO:0000259" key="5">
    <source>
        <dbReference type="Pfam" id="PF00294"/>
    </source>
</evidence>
<protein>
    <submittedName>
        <fullName evidence="6">Ribokinase</fullName>
    </submittedName>
</protein>
<evidence type="ECO:0000256" key="3">
    <source>
        <dbReference type="ARBA" id="ARBA00022777"/>
    </source>
</evidence>
<dbReference type="STRING" id="1035707.SAMN05216552_1015104"/>
<dbReference type="PROSITE" id="PS00584">
    <property type="entry name" value="PFKB_KINASES_2"/>
    <property type="match status" value="1"/>
</dbReference>
<evidence type="ECO:0000256" key="2">
    <source>
        <dbReference type="ARBA" id="ARBA00022679"/>
    </source>
</evidence>
<dbReference type="InterPro" id="IPR011611">
    <property type="entry name" value="PfkB_dom"/>
</dbReference>
<sequence>MRQTENGAPPPRRWQLLSYGDPCADIVLAAERPPELGGKVLGRPLGVLAGGTTANVACAAARLGLRSAVYGRTGADPHGDLLRASFEQFGVDHGCLRRDAGEASASAIVIVAPGGEKSVIYQPMAAAPPDPLELAEAVARAELVYAMPYGLEEFDLLSTLARRHGALVAIDLEAAVAPDVPAMRLRASRADIVFFNQAGFEAGTGMAPGETAMRAVLALGPRLVVVSMGAAGAMAASAGDFASQDAFPATVVDTAGAGDSFNAAFLAAWRGGADLARALRFACAAASCTVAALGARTALPARAAVEAVLAREAGGTPARTTAPAAAGSGA</sequence>
<dbReference type="GO" id="GO:0016301">
    <property type="term" value="F:kinase activity"/>
    <property type="evidence" value="ECO:0007669"/>
    <property type="project" value="UniProtKB-KW"/>
</dbReference>
<gene>
    <name evidence="6" type="ORF">SAMN05216552_1015104</name>
</gene>
<dbReference type="InterPro" id="IPR002173">
    <property type="entry name" value="Carboh/pur_kinase_PfkB_CS"/>
</dbReference>
<keyword evidence="3 4" id="KW-0418">Kinase</keyword>
<reference evidence="7" key="1">
    <citation type="submission" date="2016-10" db="EMBL/GenBank/DDBJ databases">
        <authorList>
            <person name="Varghese N."/>
            <person name="Submissions S."/>
        </authorList>
    </citation>
    <scope>NUCLEOTIDE SEQUENCE [LARGE SCALE GENOMIC DNA]</scope>
    <source>
        <strain evidence="7">CGMCC 1.11014</strain>
    </source>
</reference>
<dbReference type="PANTHER" id="PTHR10584">
    <property type="entry name" value="SUGAR KINASE"/>
    <property type="match status" value="1"/>
</dbReference>